<proteinExistence type="predicted"/>
<dbReference type="GO" id="GO:0046872">
    <property type="term" value="F:metal ion binding"/>
    <property type="evidence" value="ECO:0007669"/>
    <property type="project" value="UniProtKB-KW"/>
</dbReference>
<keyword evidence="2" id="KW-0479">Metal-binding</keyword>
<dbReference type="InterPro" id="IPR027806">
    <property type="entry name" value="HARBI1_dom"/>
</dbReference>
<evidence type="ECO:0000256" key="2">
    <source>
        <dbReference type="ARBA" id="ARBA00022723"/>
    </source>
</evidence>
<evidence type="ECO:0000259" key="3">
    <source>
        <dbReference type="Pfam" id="PF13359"/>
    </source>
</evidence>
<evidence type="ECO:0000313" key="5">
    <source>
        <dbReference type="EMBL" id="JAR90763.1"/>
    </source>
</evidence>
<dbReference type="PANTHER" id="PTHR23080">
    <property type="entry name" value="THAP DOMAIN PROTEIN"/>
    <property type="match status" value="1"/>
</dbReference>
<feature type="domain" description="DDE Tnp4" evidence="3">
    <location>
        <begin position="164"/>
        <end position="323"/>
    </location>
</feature>
<comment type="cofactor">
    <cofactor evidence="1">
        <name>a divalent metal cation</name>
        <dbReference type="ChEBI" id="CHEBI:60240"/>
    </cofactor>
</comment>
<feature type="non-terminal residue" evidence="5">
    <location>
        <position position="1"/>
    </location>
</feature>
<reference evidence="5" key="1">
    <citation type="journal article" date="2018" name="PLoS Negl. Trop. Dis.">
        <title>Sialome diversity of ticks revealed by RNAseq of single tick salivary glands.</title>
        <authorList>
            <person name="Perner J."/>
            <person name="Kropackova S."/>
            <person name="Kopacek P."/>
            <person name="Ribeiro J.M."/>
        </authorList>
    </citation>
    <scope>NUCLEOTIDE SEQUENCE</scope>
    <source>
        <strain evidence="5">Siblings of single egg batch collected in Ceske Budejovice</strain>
        <tissue evidence="5">Salivary glands</tissue>
    </source>
</reference>
<sequence length="336" mass="38641">EKDVEQEKERNEHLTIQLNKEYRVNEDLILKCTEMRNQALSLENIKKGNDFMYYTGLTTYKMFKHLHNLVLETYPTVGKGNYMRAQEPEDQLFMVLVRLRTAMPCKEIARNFGVSESTLSRTFARWLFMLNSVLRDITRLPQLHEVQRNMLECFREFPDTRIVLDSTEVRIQKPSALEAQRKTFSSYKHANTMKCLVGITPDCLIAFVSDLFGGSTSDRAIVDRCGVLDLLESGDAVMVDKGFKVQDLLPVGVKLYIPPFRIAGEKQMSREDVVCTRKVAAARVHVERAIRRIKEFHVFDTPLPLNMADIADEIFATCALLSNFHGPLIQDEEIIE</sequence>
<evidence type="ECO:0000256" key="1">
    <source>
        <dbReference type="ARBA" id="ARBA00001968"/>
    </source>
</evidence>
<dbReference type="Pfam" id="PF13359">
    <property type="entry name" value="DDE_Tnp_4"/>
    <property type="match status" value="1"/>
</dbReference>
<organism evidence="5">
    <name type="scientific">Ixodes ricinus</name>
    <name type="common">Common tick</name>
    <name type="synonym">Acarus ricinus</name>
    <dbReference type="NCBI Taxonomy" id="34613"/>
    <lineage>
        <taxon>Eukaryota</taxon>
        <taxon>Metazoa</taxon>
        <taxon>Ecdysozoa</taxon>
        <taxon>Arthropoda</taxon>
        <taxon>Chelicerata</taxon>
        <taxon>Arachnida</taxon>
        <taxon>Acari</taxon>
        <taxon>Parasitiformes</taxon>
        <taxon>Ixodida</taxon>
        <taxon>Ixodoidea</taxon>
        <taxon>Ixodidae</taxon>
        <taxon>Ixodinae</taxon>
        <taxon>Ixodes</taxon>
    </lineage>
</organism>
<dbReference type="InterPro" id="IPR027805">
    <property type="entry name" value="Transposase_HTH_dom"/>
</dbReference>
<dbReference type="AlphaFoldDB" id="A0A147BIZ4"/>
<name>A0A147BIZ4_IXORI</name>
<dbReference type="Pfam" id="PF13613">
    <property type="entry name" value="HTH_Tnp_4"/>
    <property type="match status" value="1"/>
</dbReference>
<dbReference type="PANTHER" id="PTHR23080:SF133">
    <property type="entry name" value="SI:CH211-262I1.5-RELATED"/>
    <property type="match status" value="1"/>
</dbReference>
<accession>A0A147BIZ4</accession>
<protein>
    <submittedName>
        <fullName evidence="5">Putative isl2eu-1 adi</fullName>
    </submittedName>
</protein>
<feature type="domain" description="Transposase Helix-turn-helix" evidence="4">
    <location>
        <begin position="88"/>
        <end position="132"/>
    </location>
</feature>
<evidence type="ECO:0000259" key="4">
    <source>
        <dbReference type="Pfam" id="PF13613"/>
    </source>
</evidence>
<dbReference type="EMBL" id="GEGO01004641">
    <property type="protein sequence ID" value="JAR90763.1"/>
    <property type="molecule type" value="Transcribed_RNA"/>
</dbReference>